<sequence>MKQGSLIMCKGLSLVTPSLNYTQGSYSQGANQRGGFQGSSHGGGGPAGECGGKFANFQCQTCLKFGHIANVCYFRFHVSYKLHESLFFIDPVTQMSISYSAGSYKTSNTWVNPHNKSNNNNQPSAMLMKSDTQGNANSSRIPDFGNYVQDVRLLREAN</sequence>
<accession>A0AAQ3NU18</accession>
<dbReference type="EMBL" id="CP144698">
    <property type="protein sequence ID" value="WVZ16230.1"/>
    <property type="molecule type" value="Genomic_DNA"/>
</dbReference>
<evidence type="ECO:0000313" key="2">
    <source>
        <dbReference type="Proteomes" id="UP001374535"/>
    </source>
</evidence>
<proteinExistence type="predicted"/>
<protein>
    <submittedName>
        <fullName evidence="1">Uncharacterized protein</fullName>
    </submittedName>
</protein>
<keyword evidence="2" id="KW-1185">Reference proteome</keyword>
<gene>
    <name evidence="1" type="ORF">V8G54_009212</name>
</gene>
<evidence type="ECO:0000313" key="1">
    <source>
        <dbReference type="EMBL" id="WVZ16230.1"/>
    </source>
</evidence>
<reference evidence="1 2" key="1">
    <citation type="journal article" date="2023" name="Life. Sci Alliance">
        <title>Evolutionary insights into 3D genome organization and epigenetic landscape of Vigna mungo.</title>
        <authorList>
            <person name="Junaid A."/>
            <person name="Singh B."/>
            <person name="Bhatia S."/>
        </authorList>
    </citation>
    <scope>NUCLEOTIDE SEQUENCE [LARGE SCALE GENOMIC DNA]</scope>
    <source>
        <strain evidence="1">Urdbean</strain>
    </source>
</reference>
<organism evidence="1 2">
    <name type="scientific">Vigna mungo</name>
    <name type="common">Black gram</name>
    <name type="synonym">Phaseolus mungo</name>
    <dbReference type="NCBI Taxonomy" id="3915"/>
    <lineage>
        <taxon>Eukaryota</taxon>
        <taxon>Viridiplantae</taxon>
        <taxon>Streptophyta</taxon>
        <taxon>Embryophyta</taxon>
        <taxon>Tracheophyta</taxon>
        <taxon>Spermatophyta</taxon>
        <taxon>Magnoliopsida</taxon>
        <taxon>eudicotyledons</taxon>
        <taxon>Gunneridae</taxon>
        <taxon>Pentapetalae</taxon>
        <taxon>rosids</taxon>
        <taxon>fabids</taxon>
        <taxon>Fabales</taxon>
        <taxon>Fabaceae</taxon>
        <taxon>Papilionoideae</taxon>
        <taxon>50 kb inversion clade</taxon>
        <taxon>NPAAA clade</taxon>
        <taxon>indigoferoid/millettioid clade</taxon>
        <taxon>Phaseoleae</taxon>
        <taxon>Vigna</taxon>
    </lineage>
</organism>
<name>A0AAQ3NU18_VIGMU</name>
<dbReference type="AlphaFoldDB" id="A0AAQ3NU18"/>
<dbReference type="Proteomes" id="UP001374535">
    <property type="component" value="Chromosome 3"/>
</dbReference>